<feature type="compositionally biased region" description="Low complexity" evidence="1">
    <location>
        <begin position="309"/>
        <end position="350"/>
    </location>
</feature>
<feature type="compositionally biased region" description="Polar residues" evidence="1">
    <location>
        <begin position="285"/>
        <end position="301"/>
    </location>
</feature>
<evidence type="ECO:0000313" key="4">
    <source>
        <dbReference type="EMBL" id="OAQ72277.1"/>
    </source>
</evidence>
<comment type="caution">
    <text evidence="4">The sequence shown here is derived from an EMBL/GenBank/DDBJ whole genome shotgun (WGS) entry which is preliminary data.</text>
</comment>
<dbReference type="STRING" id="1380566.A0A179G3E5"/>
<keyword evidence="2" id="KW-1133">Transmembrane helix</keyword>
<sequence length="417" mass="43981">MRHSAALVLALTASAAAYSPGEEESWTPARQTDSSYDHELHMAQGRSPVPTEGPKGVFGRMDLQPRLDGYTLGPLTCGFVSSNGNSLVCLSSTTDTCAYVSGYMGCCEPNKDCSRIKTRCINYSQSKAGLCTSLTDYHTVCCNINSPACYTYTMTFSGGAGTKTGTFTALDCSPTAGSGKLLDYDPSWSKTHSFPSSTSTSTTTTAPPETTTPGGGGGSSTNVGAIAGGTVGGVAALALVGVGAFLLLRKKKTKGSDTSSPPVAMAQTQPQQPPPQDFSGSPQQGFQTYPQQGYNQNTQSVYDPHMSMYSQQTPYSPQQQQGYPQFQQQQPQQQPQQYNQFPQQQGYNYPSNTGSYAGSPPPQTTPSPMVDGADRTATSPHPTSPGGTENAHQQAPTELAVQHPVGNEHNRAELGSS</sequence>
<evidence type="ECO:0000313" key="5">
    <source>
        <dbReference type="Proteomes" id="UP000078397"/>
    </source>
</evidence>
<gene>
    <name evidence="4" type="ORF">VFPPC_12749</name>
</gene>
<dbReference type="GeneID" id="28854520"/>
<organism evidence="4 5">
    <name type="scientific">Pochonia chlamydosporia 170</name>
    <dbReference type="NCBI Taxonomy" id="1380566"/>
    <lineage>
        <taxon>Eukaryota</taxon>
        <taxon>Fungi</taxon>
        <taxon>Dikarya</taxon>
        <taxon>Ascomycota</taxon>
        <taxon>Pezizomycotina</taxon>
        <taxon>Sordariomycetes</taxon>
        <taxon>Hypocreomycetidae</taxon>
        <taxon>Hypocreales</taxon>
        <taxon>Clavicipitaceae</taxon>
        <taxon>Pochonia</taxon>
    </lineage>
</organism>
<feature type="compositionally biased region" description="Low complexity" evidence="1">
    <location>
        <begin position="192"/>
        <end position="212"/>
    </location>
</feature>
<dbReference type="OrthoDB" id="4814718at2759"/>
<keyword evidence="2" id="KW-0812">Transmembrane</keyword>
<keyword evidence="3" id="KW-0732">Signal</keyword>
<keyword evidence="5" id="KW-1185">Reference proteome</keyword>
<name>A0A179G3E5_METCM</name>
<feature type="compositionally biased region" description="Polar residues" evidence="1">
    <location>
        <begin position="376"/>
        <end position="396"/>
    </location>
</feature>
<dbReference type="RefSeq" id="XP_018148360.1">
    <property type="nucleotide sequence ID" value="XM_018290526.1"/>
</dbReference>
<feature type="transmembrane region" description="Helical" evidence="2">
    <location>
        <begin position="226"/>
        <end position="248"/>
    </location>
</feature>
<feature type="region of interest" description="Disordered" evidence="1">
    <location>
        <begin position="253"/>
        <end position="417"/>
    </location>
</feature>
<keyword evidence="2" id="KW-0472">Membrane</keyword>
<dbReference type="AlphaFoldDB" id="A0A179G3E5"/>
<evidence type="ECO:0000256" key="1">
    <source>
        <dbReference type="SAM" id="MobiDB-lite"/>
    </source>
</evidence>
<protein>
    <submittedName>
        <fullName evidence="4">Uncharacterized protein</fullName>
    </submittedName>
</protein>
<dbReference type="EMBL" id="LSBJ02000001">
    <property type="protein sequence ID" value="OAQ72277.1"/>
    <property type="molecule type" value="Genomic_DNA"/>
</dbReference>
<accession>A0A179G3E5</accession>
<feature type="region of interest" description="Disordered" evidence="1">
    <location>
        <begin position="192"/>
        <end position="219"/>
    </location>
</feature>
<feature type="compositionally biased region" description="Basic and acidic residues" evidence="1">
    <location>
        <begin position="406"/>
        <end position="417"/>
    </location>
</feature>
<evidence type="ECO:0000256" key="2">
    <source>
        <dbReference type="SAM" id="Phobius"/>
    </source>
</evidence>
<dbReference type="Proteomes" id="UP000078397">
    <property type="component" value="Unassembled WGS sequence"/>
</dbReference>
<dbReference type="CDD" id="cd12087">
    <property type="entry name" value="TM_EGFR-like"/>
    <property type="match status" value="1"/>
</dbReference>
<dbReference type="KEGG" id="pchm:VFPPC_12749"/>
<reference evidence="4 5" key="1">
    <citation type="journal article" date="2016" name="PLoS Pathog.">
        <title>Biosynthesis of antibiotic leucinostatins in bio-control fungus Purpureocillium lilacinum and their inhibition on phytophthora revealed by genome mining.</title>
        <authorList>
            <person name="Wang G."/>
            <person name="Liu Z."/>
            <person name="Lin R."/>
            <person name="Li E."/>
            <person name="Mao Z."/>
            <person name="Ling J."/>
            <person name="Yang Y."/>
            <person name="Yin W.B."/>
            <person name="Xie B."/>
        </authorList>
    </citation>
    <scope>NUCLEOTIDE SEQUENCE [LARGE SCALE GENOMIC DNA]</scope>
    <source>
        <strain evidence="4">170</strain>
    </source>
</reference>
<feature type="compositionally biased region" description="Low complexity" evidence="1">
    <location>
        <begin position="261"/>
        <end position="270"/>
    </location>
</feature>
<feature type="chain" id="PRO_5008102343" evidence="3">
    <location>
        <begin position="18"/>
        <end position="417"/>
    </location>
</feature>
<proteinExistence type="predicted"/>
<evidence type="ECO:0000256" key="3">
    <source>
        <dbReference type="SAM" id="SignalP"/>
    </source>
</evidence>
<feature type="signal peptide" evidence="3">
    <location>
        <begin position="1"/>
        <end position="17"/>
    </location>
</feature>